<evidence type="ECO:0000313" key="1">
    <source>
        <dbReference type="EMBL" id="UFP94151.1"/>
    </source>
</evidence>
<dbReference type="InterPro" id="IPR051673">
    <property type="entry name" value="SSDNA_exonuclease_RecJ"/>
</dbReference>
<dbReference type="PANTHER" id="PTHR30255">
    <property type="entry name" value="SINGLE-STRANDED-DNA-SPECIFIC EXONUCLEASE RECJ"/>
    <property type="match status" value="1"/>
</dbReference>
<dbReference type="Proteomes" id="UP001054846">
    <property type="component" value="Chromosome"/>
</dbReference>
<dbReference type="InterPro" id="IPR038763">
    <property type="entry name" value="DHH_sf"/>
</dbReference>
<name>A0ABY3PKJ1_9CYAN</name>
<proteinExistence type="predicted"/>
<gene>
    <name evidence="1" type="ORF">ISF26_20695</name>
</gene>
<protein>
    <submittedName>
        <fullName evidence="1">Uncharacterized protein</fullName>
    </submittedName>
</protein>
<dbReference type="SUPFAM" id="SSF64182">
    <property type="entry name" value="DHH phosphoesterases"/>
    <property type="match status" value="1"/>
</dbReference>
<evidence type="ECO:0000313" key="2">
    <source>
        <dbReference type="Proteomes" id="UP001054846"/>
    </source>
</evidence>
<dbReference type="Gene3D" id="2.40.50.460">
    <property type="match status" value="1"/>
</dbReference>
<organism evidence="1 2">
    <name type="scientific">Gloeobacter morelensis MG652769</name>
    <dbReference type="NCBI Taxonomy" id="2781736"/>
    <lineage>
        <taxon>Bacteria</taxon>
        <taxon>Bacillati</taxon>
        <taxon>Cyanobacteriota</taxon>
        <taxon>Cyanophyceae</taxon>
        <taxon>Gloeobacterales</taxon>
        <taxon>Gloeobacteraceae</taxon>
        <taxon>Gloeobacter</taxon>
        <taxon>Gloeobacter morelensis</taxon>
    </lineage>
</organism>
<dbReference type="EMBL" id="CP063845">
    <property type="protein sequence ID" value="UFP94151.1"/>
    <property type="molecule type" value="Genomic_DNA"/>
</dbReference>
<sequence length="662" mass="72087">MASRWNPQPAPSHLHPEVRALVGEYGARALGSLGIADPQSARAFLWPERSPLGHCPTWPELERAAQWIAQTISEGKSITLQTADRFESAVAAVLLQEALREAGTELTVVIGAQPVAQSLLIAVGSMPAAPPGCRVIAIEARLGEASGEGLVALNALQLALDHPLRFLPEAAVARMLVEALLGQLNRQPPRDRWADLLLAGCVAGLVSLAHCRPQVLAGLAQDGGGSHPLLAALINSHRRQIFKMAAPLDALGARATAWLAGESDGGWELLWREHEARIARVVQEGALAIESLGLPSQRVAVLARAHWPRQALPLAAARLAGRYGLAVVLIACPDAEALAHGSGYAPEGTDLIAALAAIRPLWVEAGGRPEAVRLVCESRWVAALQRELGRDIARRVARERLDPPVAIAIDAETTLDLPAELDRAFHELERLAPFGPGQPRPRVAVHNYRPQFTLSRDGRHLECKVGPRTLRLRDGAEERARWQEAGLVELIFEMEPWEANLWWGRLHAVQPAEPRPALLAEAGRQIQVEDFRRMSATLPDSLPALILREWPLCAEEFAVLLRQSPWSTVALAGRSRDWSRVHARLPVLVQRWEQGERLPEALADSELPEPVVVRIVARCRAGGAVARAACAVLREASAFQRWLDRAPAAEIARLCNRLVQDV</sequence>
<reference evidence="1 2" key="1">
    <citation type="journal article" date="2021" name="Genome Biol. Evol.">
        <title>Complete Genome Sequencing of a Novel Gloeobacter Species from a Waterfall Cave in Mexico.</title>
        <authorList>
            <person name="Saw J.H."/>
            <person name="Cardona T."/>
            <person name="Montejano G."/>
        </authorList>
    </citation>
    <scope>NUCLEOTIDE SEQUENCE [LARGE SCALE GENOMIC DNA]</scope>
    <source>
        <strain evidence="1">MG652769</strain>
    </source>
</reference>
<dbReference type="PANTHER" id="PTHR30255:SF2">
    <property type="entry name" value="SINGLE-STRANDED-DNA-SPECIFIC EXONUCLEASE RECJ"/>
    <property type="match status" value="1"/>
</dbReference>
<accession>A0ABY3PKJ1</accession>
<keyword evidence="2" id="KW-1185">Reference proteome</keyword>
<dbReference type="RefSeq" id="WP_230841207.1">
    <property type="nucleotide sequence ID" value="NZ_CP063845.1"/>
</dbReference>